<dbReference type="InterPro" id="IPR050182">
    <property type="entry name" value="Cytochrome_P450_fam2"/>
</dbReference>
<keyword evidence="7 8" id="KW-0349">Heme</keyword>
<dbReference type="InterPro" id="IPR002401">
    <property type="entry name" value="Cyt_P450_E_grp-I"/>
</dbReference>
<evidence type="ECO:0000256" key="1">
    <source>
        <dbReference type="ARBA" id="ARBA00001971"/>
    </source>
</evidence>
<dbReference type="SUPFAM" id="SSF48264">
    <property type="entry name" value="Cytochrome P450"/>
    <property type="match status" value="1"/>
</dbReference>
<dbReference type="GO" id="GO:0016712">
    <property type="term" value="F:oxidoreductase activity, acting on paired donors, with incorporation or reduction of molecular oxygen, reduced flavin or flavoprotein as one donor, and incorporation of one atom of oxygen"/>
    <property type="evidence" value="ECO:0007669"/>
    <property type="project" value="TreeGrafter"/>
</dbReference>
<dbReference type="FunFam" id="1.10.630.10:FF:000036">
    <property type="entry name" value="CYtochrome P450 family"/>
    <property type="match status" value="1"/>
</dbReference>
<evidence type="ECO:0000256" key="2">
    <source>
        <dbReference type="ARBA" id="ARBA00010617"/>
    </source>
</evidence>
<keyword evidence="9" id="KW-0472">Membrane</keyword>
<evidence type="ECO:0000256" key="6">
    <source>
        <dbReference type="ARBA" id="ARBA00023033"/>
    </source>
</evidence>
<dbReference type="InterPro" id="IPR001128">
    <property type="entry name" value="Cyt_P450"/>
</dbReference>
<keyword evidence="6 8" id="KW-0503">Monooxygenase</keyword>
<gene>
    <name evidence="10" type="ORF">LARSCL_LOCUS997</name>
</gene>
<evidence type="ECO:0000256" key="3">
    <source>
        <dbReference type="ARBA" id="ARBA00022723"/>
    </source>
</evidence>
<proteinExistence type="inferred from homology"/>
<comment type="cofactor">
    <cofactor evidence="1 7">
        <name>heme</name>
        <dbReference type="ChEBI" id="CHEBI:30413"/>
    </cofactor>
</comment>
<evidence type="ECO:0008006" key="12">
    <source>
        <dbReference type="Google" id="ProtNLM"/>
    </source>
</evidence>
<dbReference type="Pfam" id="PF00067">
    <property type="entry name" value="p450"/>
    <property type="match status" value="1"/>
</dbReference>
<dbReference type="PROSITE" id="PS00086">
    <property type="entry name" value="CYTOCHROME_P450"/>
    <property type="match status" value="1"/>
</dbReference>
<dbReference type="Gene3D" id="1.10.630.10">
    <property type="entry name" value="Cytochrome P450"/>
    <property type="match status" value="1"/>
</dbReference>
<dbReference type="EMBL" id="CAXIEN010000005">
    <property type="protein sequence ID" value="CAL1262445.1"/>
    <property type="molecule type" value="Genomic_DNA"/>
</dbReference>
<evidence type="ECO:0000313" key="11">
    <source>
        <dbReference type="Proteomes" id="UP001497382"/>
    </source>
</evidence>
<keyword evidence="11" id="KW-1185">Reference proteome</keyword>
<dbReference type="GO" id="GO:0006805">
    <property type="term" value="P:xenobiotic metabolic process"/>
    <property type="evidence" value="ECO:0007669"/>
    <property type="project" value="TreeGrafter"/>
</dbReference>
<keyword evidence="9" id="KW-1133">Transmembrane helix</keyword>
<dbReference type="GO" id="GO:0006082">
    <property type="term" value="P:organic acid metabolic process"/>
    <property type="evidence" value="ECO:0007669"/>
    <property type="project" value="TreeGrafter"/>
</dbReference>
<evidence type="ECO:0000256" key="4">
    <source>
        <dbReference type="ARBA" id="ARBA00023002"/>
    </source>
</evidence>
<name>A0AAV1YU37_9ARAC</name>
<reference evidence="10 11" key="1">
    <citation type="submission" date="2024-04" db="EMBL/GenBank/DDBJ databases">
        <authorList>
            <person name="Rising A."/>
            <person name="Reimegard J."/>
            <person name="Sonavane S."/>
            <person name="Akerstrom W."/>
            <person name="Nylinder S."/>
            <person name="Hedman E."/>
            <person name="Kallberg Y."/>
        </authorList>
    </citation>
    <scope>NUCLEOTIDE SEQUENCE [LARGE SCALE GENOMIC DNA]</scope>
</reference>
<dbReference type="AlphaFoldDB" id="A0AAV1YU37"/>
<keyword evidence="5 7" id="KW-0408">Iron</keyword>
<evidence type="ECO:0000256" key="9">
    <source>
        <dbReference type="SAM" id="Phobius"/>
    </source>
</evidence>
<dbReference type="InterPro" id="IPR017972">
    <property type="entry name" value="Cyt_P450_CS"/>
</dbReference>
<comment type="caution">
    <text evidence="10">The sequence shown here is derived from an EMBL/GenBank/DDBJ whole genome shotgun (WGS) entry which is preliminary data.</text>
</comment>
<evidence type="ECO:0000256" key="7">
    <source>
        <dbReference type="PIRSR" id="PIRSR602401-1"/>
    </source>
</evidence>
<dbReference type="InterPro" id="IPR036396">
    <property type="entry name" value="Cyt_P450_sf"/>
</dbReference>
<dbReference type="PRINTS" id="PR00463">
    <property type="entry name" value="EP450I"/>
</dbReference>
<dbReference type="PANTHER" id="PTHR24300">
    <property type="entry name" value="CYTOCHROME P450 508A4-RELATED"/>
    <property type="match status" value="1"/>
</dbReference>
<sequence>MEGTTLIIVAILIVLISVWLFFSKSSLEGLPGPWTNGLPIIGSLPIMSSKPFEKLTKLSEKLGPVYRLRLGSIDVVIITDFATMKEAFARDAFMGRPPDLPFELSRETIEKGAFNAMPWKEQRRFSLHQLRDLGFGKTRMEEHIKEEIFELLERIASKEGKPVNHSYLLAPSMSNNIASLVFGKRLKYDDPERERLDHLVRDIGRFAGSVSWQLFFPWLRVVMRTFNLGNNGRLSRVMHEIRNYCRKEIQEHEETLDPNNIRDFVDGYLLEIQKKSGDPNSTFTKEVLADLSRAFFGAGSETVRVTVDWMLLVCAAYPEVQKKIHSEIDEVIGPERFPTRNDHLSMPFTEAAIAELMRWKTIVPLNIMRYTLEDTELKGYFIPKHTRVLSVIWAVDHDTRLWGKDVHEYKPERFLSQDGSKVVKPEYAIPFSIGKRSCPGKSLAEIEVFLYLVSILQKFEVHPAPGKQVELEGEFGLSLQPKKQEICFKQRR</sequence>
<evidence type="ECO:0000256" key="8">
    <source>
        <dbReference type="RuleBase" id="RU000461"/>
    </source>
</evidence>
<keyword evidence="4 8" id="KW-0560">Oxidoreductase</keyword>
<accession>A0AAV1YU37</accession>
<evidence type="ECO:0000256" key="5">
    <source>
        <dbReference type="ARBA" id="ARBA00023004"/>
    </source>
</evidence>
<keyword evidence="3 7" id="KW-0479">Metal-binding</keyword>
<protein>
    <recommendedName>
        <fullName evidence="12">Cytochrome P450</fullName>
    </recommendedName>
</protein>
<feature type="binding site" description="axial binding residue" evidence="7">
    <location>
        <position position="438"/>
    </location>
    <ligand>
        <name>heme</name>
        <dbReference type="ChEBI" id="CHEBI:30413"/>
    </ligand>
    <ligandPart>
        <name>Fe</name>
        <dbReference type="ChEBI" id="CHEBI:18248"/>
    </ligandPart>
</feature>
<keyword evidence="9" id="KW-0812">Transmembrane</keyword>
<dbReference type="GO" id="GO:0005506">
    <property type="term" value="F:iron ion binding"/>
    <property type="evidence" value="ECO:0007669"/>
    <property type="project" value="InterPro"/>
</dbReference>
<dbReference type="GO" id="GO:0005737">
    <property type="term" value="C:cytoplasm"/>
    <property type="evidence" value="ECO:0007669"/>
    <property type="project" value="TreeGrafter"/>
</dbReference>
<organism evidence="10 11">
    <name type="scientific">Larinioides sclopetarius</name>
    <dbReference type="NCBI Taxonomy" id="280406"/>
    <lineage>
        <taxon>Eukaryota</taxon>
        <taxon>Metazoa</taxon>
        <taxon>Ecdysozoa</taxon>
        <taxon>Arthropoda</taxon>
        <taxon>Chelicerata</taxon>
        <taxon>Arachnida</taxon>
        <taxon>Araneae</taxon>
        <taxon>Araneomorphae</taxon>
        <taxon>Entelegynae</taxon>
        <taxon>Araneoidea</taxon>
        <taxon>Araneidae</taxon>
        <taxon>Larinioides</taxon>
    </lineage>
</organism>
<evidence type="ECO:0000313" key="10">
    <source>
        <dbReference type="EMBL" id="CAL1262445.1"/>
    </source>
</evidence>
<dbReference type="PRINTS" id="PR00385">
    <property type="entry name" value="P450"/>
</dbReference>
<dbReference type="Proteomes" id="UP001497382">
    <property type="component" value="Unassembled WGS sequence"/>
</dbReference>
<feature type="transmembrane region" description="Helical" evidence="9">
    <location>
        <begin position="6"/>
        <end position="22"/>
    </location>
</feature>
<dbReference type="GO" id="GO:0020037">
    <property type="term" value="F:heme binding"/>
    <property type="evidence" value="ECO:0007669"/>
    <property type="project" value="InterPro"/>
</dbReference>
<comment type="similarity">
    <text evidence="2 8">Belongs to the cytochrome P450 family.</text>
</comment>
<dbReference type="PANTHER" id="PTHR24300:SF375">
    <property type="entry name" value="CYTOCHROME P450 FAMILY"/>
    <property type="match status" value="1"/>
</dbReference>